<dbReference type="InterPro" id="IPR036821">
    <property type="entry name" value="Peptide_deformylase_sf"/>
</dbReference>
<dbReference type="PANTHER" id="PTHR10458:SF22">
    <property type="entry name" value="PEPTIDE DEFORMYLASE"/>
    <property type="match status" value="1"/>
</dbReference>
<evidence type="ECO:0000256" key="1">
    <source>
        <dbReference type="ARBA" id="ARBA00010759"/>
    </source>
</evidence>
<evidence type="ECO:0000313" key="4">
    <source>
        <dbReference type="Proteomes" id="UP000309454"/>
    </source>
</evidence>
<gene>
    <name evidence="3" type="ORF">E5982_09320</name>
    <name evidence="2" type="ORF">FHR31_000659</name>
</gene>
<reference evidence="3 4" key="1">
    <citation type="submission" date="2019-04" db="EMBL/GenBank/DDBJ databases">
        <title>Microbes associate with the intestines of laboratory mice.</title>
        <authorList>
            <person name="Navarre W."/>
            <person name="Wong E."/>
            <person name="Huang K.C."/>
            <person name="Tropini C."/>
            <person name="Ng K."/>
            <person name="Yu B."/>
        </authorList>
    </citation>
    <scope>NUCLEOTIDE SEQUENCE [LARGE SCALE GENOMIC DNA]</scope>
    <source>
        <strain evidence="3 4">NM48_B13</strain>
    </source>
</reference>
<dbReference type="Proteomes" id="UP000309454">
    <property type="component" value="Unassembled WGS sequence"/>
</dbReference>
<comment type="caution">
    <text evidence="2">The sequence shown here is derived from an EMBL/GenBank/DDBJ whole genome shotgun (WGS) entry which is preliminary data.</text>
</comment>
<evidence type="ECO:0000313" key="2">
    <source>
        <dbReference type="EMBL" id="MBB3170879.1"/>
    </source>
</evidence>
<evidence type="ECO:0000313" key="3">
    <source>
        <dbReference type="EMBL" id="TJW09468.1"/>
    </source>
</evidence>
<dbReference type="PANTHER" id="PTHR10458">
    <property type="entry name" value="PEPTIDE DEFORMYLASE"/>
    <property type="match status" value="1"/>
</dbReference>
<keyword evidence="2" id="KW-0378">Hydrolase</keyword>
<dbReference type="EMBL" id="JACHYA010000001">
    <property type="protein sequence ID" value="MBB3170879.1"/>
    <property type="molecule type" value="Genomic_DNA"/>
</dbReference>
<dbReference type="AlphaFoldDB" id="A0A3N0A8Y8"/>
<sequence length="139" mass="15279">MIKEVITDEEILSKKCEPAVAEDAPVAQDLVDTLLANDDAACLAANQIGVTKCIVAYLNEAEKPVVLFNPRITQKLKPFAAVESCLSREEPAAVQRYSWIRVAYDRLEDGRLVPAKKKLEGYGAQAVQHMIDHCNGVLV</sequence>
<name>A0A3N0A8Y8_9ACTN</name>
<dbReference type="EMBL" id="SSTM01000009">
    <property type="protein sequence ID" value="TJW09468.1"/>
    <property type="molecule type" value="Genomic_DNA"/>
</dbReference>
<dbReference type="OrthoDB" id="9804313at2"/>
<accession>A0A3N0A8Y8</accession>
<dbReference type="PRINTS" id="PR01576">
    <property type="entry name" value="PDEFORMYLASE"/>
</dbReference>
<dbReference type="InterPro" id="IPR023635">
    <property type="entry name" value="Peptide_deformylase"/>
</dbReference>
<dbReference type="Gene3D" id="3.90.45.10">
    <property type="entry name" value="Peptide deformylase"/>
    <property type="match status" value="1"/>
</dbReference>
<protein>
    <submittedName>
        <fullName evidence="3">Formylmethionine deformylase</fullName>
    </submittedName>
    <submittedName>
        <fullName evidence="2">Peptide deformylase</fullName>
        <ecNumber evidence="2">3.5.1.88</ecNumber>
    </submittedName>
</protein>
<keyword evidence="4" id="KW-1185">Reference proteome</keyword>
<dbReference type="GeneID" id="93357246"/>
<dbReference type="SUPFAM" id="SSF56420">
    <property type="entry name" value="Peptide deformylase"/>
    <property type="match status" value="1"/>
</dbReference>
<reference evidence="2 5" key="2">
    <citation type="submission" date="2020-08" db="EMBL/GenBank/DDBJ databases">
        <title>Sequencing the genomes of 1000 actinobacteria strains.</title>
        <authorList>
            <person name="Klenk H.-P."/>
        </authorList>
    </citation>
    <scope>NUCLEOTIDE SEQUENCE [LARGE SCALE GENOMIC DNA]</scope>
    <source>
        <strain evidence="2 5">DSM 22242</strain>
    </source>
</reference>
<dbReference type="EC" id="3.5.1.88" evidence="2"/>
<comment type="similarity">
    <text evidence="1">Belongs to the polypeptide deformylase family.</text>
</comment>
<dbReference type="GO" id="GO:0042586">
    <property type="term" value="F:peptide deformylase activity"/>
    <property type="evidence" value="ECO:0007669"/>
    <property type="project" value="UniProtKB-EC"/>
</dbReference>
<proteinExistence type="inferred from homology"/>
<evidence type="ECO:0000313" key="5">
    <source>
        <dbReference type="Proteomes" id="UP000530850"/>
    </source>
</evidence>
<dbReference type="Pfam" id="PF01327">
    <property type="entry name" value="Pep_deformylase"/>
    <property type="match status" value="1"/>
</dbReference>
<dbReference type="Proteomes" id="UP000530850">
    <property type="component" value="Unassembled WGS sequence"/>
</dbReference>
<dbReference type="RefSeq" id="WP_123185934.1">
    <property type="nucleotide sequence ID" value="NZ_CANPEU010000011.1"/>
</dbReference>
<organism evidence="2 5">
    <name type="scientific">Parvibacter caecicola</name>
    <dbReference type="NCBI Taxonomy" id="747645"/>
    <lineage>
        <taxon>Bacteria</taxon>
        <taxon>Bacillati</taxon>
        <taxon>Actinomycetota</taxon>
        <taxon>Coriobacteriia</taxon>
        <taxon>Coriobacteriales</taxon>
        <taxon>Coriobacteriaceae</taxon>
        <taxon>Parvibacter</taxon>
    </lineage>
</organism>